<dbReference type="RefSeq" id="WP_128423416.1">
    <property type="nucleotide sequence ID" value="NZ_JYFN01000083.1"/>
</dbReference>
<dbReference type="AlphaFoldDB" id="A0A0D8B6A9"/>
<organism evidence="1 2">
    <name type="scientific">Frankia torreyi</name>
    <dbReference type="NCBI Taxonomy" id="1856"/>
    <lineage>
        <taxon>Bacteria</taxon>
        <taxon>Bacillati</taxon>
        <taxon>Actinomycetota</taxon>
        <taxon>Actinomycetes</taxon>
        <taxon>Frankiales</taxon>
        <taxon>Frankiaceae</taxon>
        <taxon>Frankia</taxon>
    </lineage>
</organism>
<evidence type="ECO:0008006" key="3">
    <source>
        <dbReference type="Google" id="ProtNLM"/>
    </source>
</evidence>
<dbReference type="EMBL" id="JYFN01000083">
    <property type="protein sequence ID" value="KJE19813.1"/>
    <property type="molecule type" value="Genomic_DNA"/>
</dbReference>
<comment type="caution">
    <text evidence="1">The sequence shown here is derived from an EMBL/GenBank/DDBJ whole genome shotgun (WGS) entry which is preliminary data.</text>
</comment>
<reference evidence="2" key="1">
    <citation type="submission" date="2015-02" db="EMBL/GenBank/DDBJ databases">
        <title>Draft Genome of Frankia sp. CpI1-S.</title>
        <authorList>
            <person name="Oshone R.T."/>
            <person name="Ngom M."/>
            <person name="Ghodhbane-Gtari F."/>
            <person name="Gtari M."/>
            <person name="Morris K."/>
            <person name="Thomas K."/>
            <person name="Sen A."/>
            <person name="Tisa L.S."/>
        </authorList>
    </citation>
    <scope>NUCLEOTIDE SEQUENCE [LARGE SCALE GENOMIC DNA]</scope>
    <source>
        <strain evidence="2">CpI1-S</strain>
    </source>
</reference>
<keyword evidence="2" id="KW-1185">Reference proteome</keyword>
<gene>
    <name evidence="1" type="ORF">FF36_05887</name>
</gene>
<protein>
    <recommendedName>
        <fullName evidence="3">HEAT repeat domain-containing protein</fullName>
    </recommendedName>
</protein>
<accession>A0A0D8B6A9</accession>
<evidence type="ECO:0000313" key="2">
    <source>
        <dbReference type="Proteomes" id="UP000032545"/>
    </source>
</evidence>
<evidence type="ECO:0000313" key="1">
    <source>
        <dbReference type="EMBL" id="KJE19813.1"/>
    </source>
</evidence>
<dbReference type="Gene3D" id="1.25.10.10">
    <property type="entry name" value="Leucine-rich Repeat Variant"/>
    <property type="match status" value="1"/>
</dbReference>
<dbReference type="SUPFAM" id="SSF48371">
    <property type="entry name" value="ARM repeat"/>
    <property type="match status" value="1"/>
</dbReference>
<dbReference type="Proteomes" id="UP000032545">
    <property type="component" value="Unassembled WGS sequence"/>
</dbReference>
<dbReference type="InterPro" id="IPR016024">
    <property type="entry name" value="ARM-type_fold"/>
</dbReference>
<reference evidence="1 2" key="2">
    <citation type="journal article" date="2016" name="Genome Announc.">
        <title>Permanent Draft Genome Sequences for Two Variants of Frankia sp. Strain CpI1, the First Frankia Strain Isolated from Root Nodules of Comptonia peregrina.</title>
        <authorList>
            <person name="Oshone R."/>
            <person name="Hurst S.G.IV."/>
            <person name="Abebe-Akele F."/>
            <person name="Simpson S."/>
            <person name="Morris K."/>
            <person name="Thomas W.K."/>
            <person name="Tisa L.S."/>
        </authorList>
    </citation>
    <scope>NUCLEOTIDE SEQUENCE [LARGE SCALE GENOMIC DNA]</scope>
    <source>
        <strain evidence="2">CpI1-S</strain>
    </source>
</reference>
<sequence length="300" mass="32931">MSDGESSADREVFESGYLESLSDQEFESRVRKIGELGAQGCRQACDLLYRTLLVERAEARQVALLAAMKTKKCSHLPLAPIAGLLRSRSLLVPGVAALLLAAWGGEAEQILVDSLADARGGSLDLYLFALANGTGPLDVGLFTPYVDHRSLSVRLASIAALAERGDASCTERLVDALAVRSEQTQVAALFALIAVGDARACDAVLRRLELDSTRDRGYFFSFIKLELTFLAQHVREHPEVLAAARRVTVRNWKRRTDPEQKWIARYLPQVSPESPDHLPPPSNEVVEEIRRLALEAARAD</sequence>
<dbReference type="PATRIC" id="fig|1502723.3.peg.6677"/>
<dbReference type="InterPro" id="IPR011989">
    <property type="entry name" value="ARM-like"/>
</dbReference>
<proteinExistence type="predicted"/>
<name>A0A0D8B6A9_9ACTN</name>